<accession>A0AAE9YJF7</accession>
<dbReference type="InterPro" id="IPR013656">
    <property type="entry name" value="PAS_4"/>
</dbReference>
<evidence type="ECO:0000259" key="3">
    <source>
        <dbReference type="PROSITE" id="PS50110"/>
    </source>
</evidence>
<dbReference type="Pfam" id="PF00563">
    <property type="entry name" value="EAL"/>
    <property type="match status" value="1"/>
</dbReference>
<dbReference type="GO" id="GO:0003824">
    <property type="term" value="F:catalytic activity"/>
    <property type="evidence" value="ECO:0007669"/>
    <property type="project" value="UniProtKB-ARBA"/>
</dbReference>
<dbReference type="Proteomes" id="UP000032568">
    <property type="component" value="Chromosome"/>
</dbReference>
<dbReference type="InterPro" id="IPR035965">
    <property type="entry name" value="PAS-like_dom_sf"/>
</dbReference>
<reference evidence="6 7" key="1">
    <citation type="journal article" date="2015" name="Genome Announc.">
        <title>Draft Genome Sequences of Marine Isolates of Thalassomonas viridans and Thalassomonas actiniarum.</title>
        <authorList>
            <person name="Olonade I."/>
            <person name="van Zyl L.J."/>
            <person name="Trindade M."/>
        </authorList>
    </citation>
    <scope>NUCLEOTIDE SEQUENCE [LARGE SCALE GENOMIC DNA]</scope>
    <source>
        <strain evidence="6 7">A5K-106</strain>
    </source>
</reference>
<evidence type="ECO:0000259" key="4">
    <source>
        <dbReference type="PROSITE" id="PS50883"/>
    </source>
</evidence>
<feature type="modified residue" description="4-aspartylphosphate" evidence="2">
    <location>
        <position position="54"/>
    </location>
</feature>
<dbReference type="SUPFAM" id="SSF141868">
    <property type="entry name" value="EAL domain-like"/>
    <property type="match status" value="1"/>
</dbReference>
<proteinExistence type="predicted"/>
<evidence type="ECO:0000313" key="7">
    <source>
        <dbReference type="Proteomes" id="UP000032568"/>
    </source>
</evidence>
<dbReference type="Gene3D" id="3.20.20.450">
    <property type="entry name" value="EAL domain"/>
    <property type="match status" value="1"/>
</dbReference>
<dbReference type="InterPro" id="IPR001633">
    <property type="entry name" value="EAL_dom"/>
</dbReference>
<keyword evidence="2" id="KW-0597">Phosphoprotein</keyword>
<evidence type="ECO:0000256" key="1">
    <source>
        <dbReference type="ARBA" id="ARBA00001946"/>
    </source>
</evidence>
<dbReference type="InterPro" id="IPR043128">
    <property type="entry name" value="Rev_trsase/Diguanyl_cyclase"/>
</dbReference>
<sequence length="712" mass="79053">MIKQNVLVVDDKKENLHAISRVLAGLDVNIVTVESGEEALRRVIKQAYALVLLDVLMPGMGGFEVAELMRANKNTRNIPIIFVTAMSRDAQNIFRGYEAGAVDYLLKPIEAEVLLSKVKVLLDLDRQKQELAQSLAQKQASEKIIQVLINAQTDSALLLDNTGKIMALNEVMASRLHRPLTSVVGNCLFSLLPEQQAGVLQEKMTQVQESHQLQHYEESIGDLLFQVSLLPIVEFSSEKIQTFALFARDITQERQVARQLEQLANYDQLTGLSNRATYYTFQDKLIAGARREQHSFAVLFLDLDRFKQINDTLGHDAGDHVLSTVASRITAGVRKSDIVARLGGDEFAIATDKIADQQHAANIAAKLISSVIAPINYQGVEVFVGCSLGIACFPDNGSDKEALNRAADIAMYEAKRLGGNSYRFFDPELQQRNNERTRLANGLRHALEKEQMQVHYQPKFSALTGEMVGVEALMRWCFDDSGMIAPSVFIPLAEECGLIIEFGSWIFNRACMEIKALNDEKLALGILSVSVNVSPKQLKVEGFDKLIGKVLEQCEIPPAHVQIELTESLIMEDPEASIEMLSIIRSYGVSIAVDDFGTGYSSLSYLRRLPIDTLKIDVSFVREIGKDAESEAIIKGIIALAHSLGLETVAEGVETREQVAFLQQHGCSLLQGYYFSKPVDIEALYQFSRDYTPMNCKPDSRELKGGDNALKY</sequence>
<dbReference type="FunFam" id="3.30.70.270:FF:000001">
    <property type="entry name" value="Diguanylate cyclase domain protein"/>
    <property type="match status" value="1"/>
</dbReference>
<evidence type="ECO:0000256" key="2">
    <source>
        <dbReference type="PROSITE-ProRule" id="PRU00169"/>
    </source>
</evidence>
<dbReference type="SMART" id="SM00052">
    <property type="entry name" value="EAL"/>
    <property type="match status" value="1"/>
</dbReference>
<comment type="cofactor">
    <cofactor evidence="1">
        <name>Mg(2+)</name>
        <dbReference type="ChEBI" id="CHEBI:18420"/>
    </cofactor>
</comment>
<dbReference type="EMBL" id="CP059735">
    <property type="protein sequence ID" value="WDD96807.1"/>
    <property type="molecule type" value="Genomic_DNA"/>
</dbReference>
<protein>
    <submittedName>
        <fullName evidence="6">EAL domain-containing protein</fullName>
    </submittedName>
</protein>
<dbReference type="PROSITE" id="PS50887">
    <property type="entry name" value="GGDEF"/>
    <property type="match status" value="1"/>
</dbReference>
<dbReference type="InterPro" id="IPR000160">
    <property type="entry name" value="GGDEF_dom"/>
</dbReference>
<dbReference type="PROSITE" id="PS50110">
    <property type="entry name" value="RESPONSE_REGULATORY"/>
    <property type="match status" value="1"/>
</dbReference>
<evidence type="ECO:0000313" key="6">
    <source>
        <dbReference type="EMBL" id="WDD96807.1"/>
    </source>
</evidence>
<dbReference type="CDD" id="cd01949">
    <property type="entry name" value="GGDEF"/>
    <property type="match status" value="1"/>
</dbReference>
<dbReference type="Gene3D" id="3.40.50.2300">
    <property type="match status" value="1"/>
</dbReference>
<gene>
    <name evidence="6" type="ORF">SG35_015645</name>
</gene>
<dbReference type="InterPro" id="IPR035919">
    <property type="entry name" value="EAL_sf"/>
</dbReference>
<dbReference type="RefSeq" id="WP_053043302.1">
    <property type="nucleotide sequence ID" value="NZ_CP059735.1"/>
</dbReference>
<dbReference type="InterPro" id="IPR052155">
    <property type="entry name" value="Biofilm_reg_signaling"/>
</dbReference>
<dbReference type="Gene3D" id="3.30.450.20">
    <property type="entry name" value="PAS domain"/>
    <property type="match status" value="1"/>
</dbReference>
<dbReference type="NCBIfam" id="TIGR00254">
    <property type="entry name" value="GGDEF"/>
    <property type="match status" value="1"/>
</dbReference>
<dbReference type="CDD" id="cd01948">
    <property type="entry name" value="EAL"/>
    <property type="match status" value="1"/>
</dbReference>
<dbReference type="Pfam" id="PF00072">
    <property type="entry name" value="Response_reg"/>
    <property type="match status" value="1"/>
</dbReference>
<dbReference type="InterPro" id="IPR029787">
    <property type="entry name" value="Nucleotide_cyclase"/>
</dbReference>
<dbReference type="SUPFAM" id="SSF55785">
    <property type="entry name" value="PYP-like sensor domain (PAS domain)"/>
    <property type="match status" value="1"/>
</dbReference>
<dbReference type="PANTHER" id="PTHR44757:SF2">
    <property type="entry name" value="BIOFILM ARCHITECTURE MAINTENANCE PROTEIN MBAA"/>
    <property type="match status" value="1"/>
</dbReference>
<dbReference type="InterPro" id="IPR011006">
    <property type="entry name" value="CheY-like_superfamily"/>
</dbReference>
<dbReference type="SMART" id="SM00448">
    <property type="entry name" value="REC"/>
    <property type="match status" value="1"/>
</dbReference>
<name>A0AAE9YJF7_9GAMM</name>
<dbReference type="SMART" id="SM00267">
    <property type="entry name" value="GGDEF"/>
    <property type="match status" value="1"/>
</dbReference>
<dbReference type="PANTHER" id="PTHR44757">
    <property type="entry name" value="DIGUANYLATE CYCLASE DGCP"/>
    <property type="match status" value="1"/>
</dbReference>
<dbReference type="Gene3D" id="3.30.70.270">
    <property type="match status" value="1"/>
</dbReference>
<feature type="domain" description="Response regulatory" evidence="3">
    <location>
        <begin position="5"/>
        <end position="122"/>
    </location>
</feature>
<dbReference type="AlphaFoldDB" id="A0AAE9YJF7"/>
<reference evidence="6 7" key="2">
    <citation type="journal article" date="2022" name="Mar. Drugs">
        <title>Bioassay-Guided Fractionation Leads to the Detection of Cholic Acid Generated by the Rare Thalassomonas sp.</title>
        <authorList>
            <person name="Pheiffer F."/>
            <person name="Schneider Y.K."/>
            <person name="Hansen E.H."/>
            <person name="Andersen J.H."/>
            <person name="Isaksson J."/>
            <person name="Busche T."/>
            <person name="R C."/>
            <person name="Kalinowski J."/>
            <person name="Zyl L.V."/>
            <person name="Trindade M."/>
        </authorList>
    </citation>
    <scope>NUCLEOTIDE SEQUENCE [LARGE SCALE GENOMIC DNA]</scope>
    <source>
        <strain evidence="6 7">A5K-106</strain>
    </source>
</reference>
<dbReference type="Pfam" id="PF00990">
    <property type="entry name" value="GGDEF"/>
    <property type="match status" value="1"/>
</dbReference>
<dbReference type="InterPro" id="IPR001789">
    <property type="entry name" value="Sig_transdc_resp-reg_receiver"/>
</dbReference>
<dbReference type="SUPFAM" id="SSF55073">
    <property type="entry name" value="Nucleotide cyclase"/>
    <property type="match status" value="1"/>
</dbReference>
<feature type="domain" description="GGDEF" evidence="5">
    <location>
        <begin position="294"/>
        <end position="427"/>
    </location>
</feature>
<dbReference type="GO" id="GO:0000160">
    <property type="term" value="P:phosphorelay signal transduction system"/>
    <property type="evidence" value="ECO:0007669"/>
    <property type="project" value="InterPro"/>
</dbReference>
<organism evidence="6 7">
    <name type="scientific">Thalassomonas actiniarum</name>
    <dbReference type="NCBI Taxonomy" id="485447"/>
    <lineage>
        <taxon>Bacteria</taxon>
        <taxon>Pseudomonadati</taxon>
        <taxon>Pseudomonadota</taxon>
        <taxon>Gammaproteobacteria</taxon>
        <taxon>Alteromonadales</taxon>
        <taxon>Colwelliaceae</taxon>
        <taxon>Thalassomonas</taxon>
    </lineage>
</organism>
<keyword evidence="7" id="KW-1185">Reference proteome</keyword>
<dbReference type="PROSITE" id="PS50883">
    <property type="entry name" value="EAL"/>
    <property type="match status" value="1"/>
</dbReference>
<feature type="domain" description="EAL" evidence="4">
    <location>
        <begin position="436"/>
        <end position="692"/>
    </location>
</feature>
<evidence type="ECO:0000259" key="5">
    <source>
        <dbReference type="PROSITE" id="PS50887"/>
    </source>
</evidence>
<dbReference type="Pfam" id="PF08448">
    <property type="entry name" value="PAS_4"/>
    <property type="match status" value="1"/>
</dbReference>
<dbReference type="SUPFAM" id="SSF52172">
    <property type="entry name" value="CheY-like"/>
    <property type="match status" value="1"/>
</dbReference>
<dbReference type="KEGG" id="tact:SG35_015645"/>